<evidence type="ECO:0000313" key="2">
    <source>
        <dbReference type="Proteomes" id="UP000199019"/>
    </source>
</evidence>
<protein>
    <submittedName>
        <fullName evidence="1">Uncharacterized protein</fullName>
    </submittedName>
</protein>
<keyword evidence="2" id="KW-1185">Reference proteome</keyword>
<reference evidence="2" key="1">
    <citation type="submission" date="2016-10" db="EMBL/GenBank/DDBJ databases">
        <authorList>
            <person name="Varghese N."/>
            <person name="Submissions S."/>
        </authorList>
    </citation>
    <scope>NUCLEOTIDE SEQUENCE [LARGE SCALE GENOMIC DNA]</scope>
    <source>
        <strain evidence="2">CGMCC 1.6963</strain>
    </source>
</reference>
<gene>
    <name evidence="1" type="ORF">SAMN05216199_0275</name>
</gene>
<dbReference type="Proteomes" id="UP000199019">
    <property type="component" value="Unassembled WGS sequence"/>
</dbReference>
<dbReference type="RefSeq" id="WP_091762813.1">
    <property type="nucleotide sequence ID" value="NZ_FOHB01000011.1"/>
</dbReference>
<sequence length="74" mass="7748">MSQSTACVGRAQPNAVAHPTLYQLRLAGRVVADRVATVGEAVTTSFDDDITTMTLAVAQPSELVGSPKCSCWPV</sequence>
<dbReference type="AlphaFoldDB" id="A0A1H9XS90"/>
<dbReference type="STRING" id="587636.SAMN05216199_0275"/>
<accession>A0A1H9XS90</accession>
<proteinExistence type="predicted"/>
<dbReference type="EMBL" id="FOHB01000011">
    <property type="protein sequence ID" value="SES49022.1"/>
    <property type="molecule type" value="Genomic_DNA"/>
</dbReference>
<organism evidence="1 2">
    <name type="scientific">Pedococcus cremeus</name>
    <dbReference type="NCBI Taxonomy" id="587636"/>
    <lineage>
        <taxon>Bacteria</taxon>
        <taxon>Bacillati</taxon>
        <taxon>Actinomycetota</taxon>
        <taxon>Actinomycetes</taxon>
        <taxon>Micrococcales</taxon>
        <taxon>Intrasporangiaceae</taxon>
        <taxon>Pedococcus</taxon>
    </lineage>
</organism>
<name>A0A1H9XS90_9MICO</name>
<evidence type="ECO:0000313" key="1">
    <source>
        <dbReference type="EMBL" id="SES49022.1"/>
    </source>
</evidence>